<comment type="caution">
    <text evidence="2">The sequence shown here is derived from an EMBL/GenBank/DDBJ whole genome shotgun (WGS) entry which is preliminary data.</text>
</comment>
<evidence type="ECO:0000313" key="3">
    <source>
        <dbReference type="Proteomes" id="UP000641152"/>
    </source>
</evidence>
<organism evidence="2 3">
    <name type="scientific">Methylomonas fluvii</name>
    <dbReference type="NCBI Taxonomy" id="1854564"/>
    <lineage>
        <taxon>Bacteria</taxon>
        <taxon>Pseudomonadati</taxon>
        <taxon>Pseudomonadota</taxon>
        <taxon>Gammaproteobacteria</taxon>
        <taxon>Methylococcales</taxon>
        <taxon>Methylococcaceae</taxon>
        <taxon>Methylomonas</taxon>
    </lineage>
</organism>
<proteinExistence type="predicted"/>
<evidence type="ECO:0000256" key="1">
    <source>
        <dbReference type="SAM" id="SignalP"/>
    </source>
</evidence>
<dbReference type="RefSeq" id="WP_192392877.1">
    <property type="nucleotide sequence ID" value="NZ_CAJHIU010000001.1"/>
</dbReference>
<dbReference type="Proteomes" id="UP000641152">
    <property type="component" value="Unassembled WGS sequence"/>
</dbReference>
<name>A0ABR9DAE5_9GAMM</name>
<protein>
    <submittedName>
        <fullName evidence="2">Uncharacterized protein</fullName>
    </submittedName>
</protein>
<feature type="signal peptide" evidence="1">
    <location>
        <begin position="1"/>
        <end position="24"/>
    </location>
</feature>
<keyword evidence="3" id="KW-1185">Reference proteome</keyword>
<reference evidence="2 3" key="1">
    <citation type="submission" date="2020-09" db="EMBL/GenBank/DDBJ databases">
        <title>Methylomonas albis sp. nov. and Methylomonas fluvii sp. nov.: Two cold-adapted methanotrophs from the River Elbe and an amended description of Methylovulum psychrotolerans strain Eb1.</title>
        <authorList>
            <person name="Bussmann I.K."/>
            <person name="Klings K.-W."/>
            <person name="Warnstedt J."/>
            <person name="Hoppert M."/>
            <person name="Saborowski A."/>
            <person name="Horn F."/>
            <person name="Liebner S."/>
        </authorList>
    </citation>
    <scope>NUCLEOTIDE SEQUENCE [LARGE SCALE GENOMIC DNA]</scope>
    <source>
        <strain evidence="2 3">EbB</strain>
    </source>
</reference>
<sequence>MINTQLIKKFLMGLLLTVSAVASAQEYPAADFQPKVLYRDPAIAEVAKASSPVAATSNASAPCAEAKHEPTSEVDAKYPAANFQPKVVFSAAGS</sequence>
<evidence type="ECO:0000313" key="2">
    <source>
        <dbReference type="EMBL" id="MBD9360080.1"/>
    </source>
</evidence>
<accession>A0ABR9DAE5</accession>
<feature type="chain" id="PRO_5045675867" evidence="1">
    <location>
        <begin position="25"/>
        <end position="94"/>
    </location>
</feature>
<dbReference type="EMBL" id="JACXST010000001">
    <property type="protein sequence ID" value="MBD9360080.1"/>
    <property type="molecule type" value="Genomic_DNA"/>
</dbReference>
<gene>
    <name evidence="2" type="ORF">EBB_05960</name>
</gene>
<keyword evidence="1" id="KW-0732">Signal</keyword>